<proteinExistence type="predicted"/>
<dbReference type="PANTHER" id="PTHR44119:SF4">
    <property type="entry name" value="AEROBIC COBALTOCHELATASE SUBUNIT COBN"/>
    <property type="match status" value="1"/>
</dbReference>
<dbReference type="Proteomes" id="UP001060336">
    <property type="component" value="Chromosome"/>
</dbReference>
<dbReference type="RefSeq" id="WP_257766867.1">
    <property type="nucleotide sequence ID" value="NZ_CP102480.1"/>
</dbReference>
<accession>A0A9J7AMG4</accession>
<keyword evidence="3" id="KW-0436">Ligase</keyword>
<dbReference type="Pfam" id="PF02514">
    <property type="entry name" value="CobN-Mg_chel"/>
    <property type="match status" value="1"/>
</dbReference>
<dbReference type="GO" id="GO:0051116">
    <property type="term" value="F:cobaltochelatase activity"/>
    <property type="evidence" value="ECO:0007669"/>
    <property type="project" value="UniProtKB-UniRule"/>
</dbReference>
<name>A0A9J7AMG4_9PROT</name>
<dbReference type="EMBL" id="CP102480">
    <property type="protein sequence ID" value="UUX48359.1"/>
    <property type="molecule type" value="Genomic_DNA"/>
</dbReference>
<sequence length="1252" mass="135132">MHLLAATPGTVTDGSEAVDLDQTPGDILFLSAADTELSCLAQGYAQVRAGHDGPFPSLRLANLMQLGHNLSVDLYVEEMAAHAKLIVARVIGGSGYWPYGVEQLSAYCRRREIPLAFLPGDDQPDPELTGHGTLDTAACQRLWRYLIEGGIGNAAEAVRYAASLIGTETDWREPAPLPKAGYYLPGHNHPSLEEVLAASAPEAPPAPIVFYRALVQAGNTAPVDALVEAMRAEGLAPVPLYVSSLKDPVSADLIREAIEQAPPGVILNATGFAVSKPGAPGSATPFDPADCTVLQVIFSGGNREGWEGSTAGLSARDIAMNVALPEVDGRVLARAVSFKAEARRDEATECSIVTYAPVPDRVAFTAKLAAGWAKLRATAAKERRIALVLANYPNRDGRLGNGVGLDTPAGTVNVLRAMSDAGYGVRDIPINGDALIGRMSSGPTNDLSDRAGRKGGATLSLDAYKTAYATLPDKVRREIEARWGAPESDPFVIGDAFRLSVLTLGSVVVGIQPARGYNIDPTETYHSPDLVPPHGYLAFYVWLRQEFEAHAVIHMGKHGNMEWLPGKALALSEECYPEAVFGPMPHLYPFIVNDPGEGTQAKRRSAAVIVDHLTPPLTRAESYGPLKELEGLVDEYYQAAGVDPRRLKLLSEQILEKMAAIGLDKDLGLTPTDDEAEKLNQLDGYLCELKELQIRDGLHIFGAAPEGRLLDDLLTALVRVPRGQGEGGDASLQRALARDLGLEVAGEPFDPLAADMAEDWTGARPEALAAVDDAPWRSHGDTVERLELLAHALVAGTAEPDPIWERSRTVLEAVDAHLRPTVTSCGGAELDGLLKGLAGRFVAPGSSGAPTRGRPDVLPTGRNFYSVDTRAVPTPAAWQLGWKSASLLLERYRQENGTWPERLALSAWGTANMRTGGDDIAQALALMGVRPEWDVASGRVTGFEILPASVLDRPRVDVTFRVSGFFRDAFPFQIDLLDSAARAVAKLDESPAENPLAARYRADAVAFEKAGASREAAEQRAGYRVFGSKPGAYGAGLQAMIDEQLWESEEDLGRAYVAWGGYAYGKGAEGEAAHALFESRLKDVELVLHNQDNREHDLLDSDDYYQFEGGITAAIRHLSGSQPKVYHNDHSRPESPRIRSLDEEIARVVRARVVNPKWIAGVMRHGYKGAFEMAATVDYMFAFAATARCVGDHHFDAVYDAYLEDPSVREFLERHNPAALKEMAARLKEALDRGLWRPRRNAVHGDLTALAG</sequence>
<dbReference type="InterPro" id="IPR011953">
    <property type="entry name" value="Cobalto_CobN"/>
</dbReference>
<evidence type="ECO:0000313" key="3">
    <source>
        <dbReference type="EMBL" id="UUX48359.1"/>
    </source>
</evidence>
<protein>
    <recommendedName>
        <fullName evidence="1">Cobaltochelatase subunit CobN</fullName>
        <ecNumber evidence="1">6.6.1.2</ecNumber>
    </recommendedName>
</protein>
<dbReference type="AlphaFoldDB" id="A0A9J7AMG4"/>
<keyword evidence="4" id="KW-1185">Reference proteome</keyword>
<gene>
    <name evidence="3" type="primary">cobN</name>
    <name evidence="3" type="ORF">NUH88_13150</name>
</gene>
<organism evidence="3 4">
    <name type="scientific">Nisaea acidiphila</name>
    <dbReference type="NCBI Taxonomy" id="1862145"/>
    <lineage>
        <taxon>Bacteria</taxon>
        <taxon>Pseudomonadati</taxon>
        <taxon>Pseudomonadota</taxon>
        <taxon>Alphaproteobacteria</taxon>
        <taxon>Rhodospirillales</taxon>
        <taxon>Thalassobaculaceae</taxon>
        <taxon>Nisaea</taxon>
    </lineage>
</organism>
<evidence type="ECO:0000259" key="2">
    <source>
        <dbReference type="Pfam" id="PF02514"/>
    </source>
</evidence>
<dbReference type="KEGG" id="naci:NUH88_13150"/>
<feature type="domain" description="CobN/magnesium chelatase" evidence="2">
    <location>
        <begin position="143"/>
        <end position="1241"/>
    </location>
</feature>
<evidence type="ECO:0000256" key="1">
    <source>
        <dbReference type="NCBIfam" id="TIGR02257"/>
    </source>
</evidence>
<dbReference type="PANTHER" id="PTHR44119">
    <property type="entry name" value="MAGNESIUM-CHELATASE SUBUNIT CHLH, CHLOROPLASTIC"/>
    <property type="match status" value="1"/>
</dbReference>
<dbReference type="CDD" id="cd10150">
    <property type="entry name" value="CobN_like"/>
    <property type="match status" value="1"/>
</dbReference>
<reference evidence="3" key="1">
    <citation type="submission" date="2022-08" db="EMBL/GenBank/DDBJ databases">
        <title>Nisaea acidiphila sp. nov., isolated from a marine algal debris and emended description of the genus Nisaea Urios et al. 2008.</title>
        <authorList>
            <person name="Kwon K."/>
        </authorList>
    </citation>
    <scope>NUCLEOTIDE SEQUENCE</scope>
    <source>
        <strain evidence="3">MEBiC11861</strain>
    </source>
</reference>
<dbReference type="GO" id="GO:0009236">
    <property type="term" value="P:cobalamin biosynthetic process"/>
    <property type="evidence" value="ECO:0007669"/>
    <property type="project" value="UniProtKB-UniRule"/>
</dbReference>
<dbReference type="InterPro" id="IPR003672">
    <property type="entry name" value="CobN/Mg_chltase"/>
</dbReference>
<evidence type="ECO:0000313" key="4">
    <source>
        <dbReference type="Proteomes" id="UP001060336"/>
    </source>
</evidence>
<dbReference type="EC" id="6.6.1.2" evidence="1"/>
<dbReference type="NCBIfam" id="TIGR02257">
    <property type="entry name" value="cobalto_cobN"/>
    <property type="match status" value="1"/>
</dbReference>